<evidence type="ECO:0000313" key="1">
    <source>
        <dbReference type="EMBL" id="CAI8610249.1"/>
    </source>
</evidence>
<dbReference type="GO" id="GO:0005634">
    <property type="term" value="C:nucleus"/>
    <property type="evidence" value="ECO:0007669"/>
    <property type="project" value="TreeGrafter"/>
</dbReference>
<gene>
    <name evidence="1" type="ORF">VFH_IV172760</name>
</gene>
<name>A0AAV1AJN9_VICFA</name>
<accession>A0AAV1AJN9</accession>
<dbReference type="GO" id="GO:0006334">
    <property type="term" value="P:nucleosome assembly"/>
    <property type="evidence" value="ECO:0007669"/>
    <property type="project" value="TreeGrafter"/>
</dbReference>
<dbReference type="InterPro" id="IPR045145">
    <property type="entry name" value="PTHR15271"/>
</dbReference>
<keyword evidence="2" id="KW-1185">Reference proteome</keyword>
<reference evidence="1 2" key="1">
    <citation type="submission" date="2023-01" db="EMBL/GenBank/DDBJ databases">
        <authorList>
            <person name="Kreplak J."/>
        </authorList>
    </citation>
    <scope>NUCLEOTIDE SEQUENCE [LARGE SCALE GENOMIC DNA]</scope>
</reference>
<dbReference type="Proteomes" id="UP001157006">
    <property type="component" value="Chromosome 4"/>
</dbReference>
<dbReference type="GO" id="GO:0033186">
    <property type="term" value="C:CAF-1 complex"/>
    <property type="evidence" value="ECO:0007669"/>
    <property type="project" value="TreeGrafter"/>
</dbReference>
<evidence type="ECO:0000313" key="2">
    <source>
        <dbReference type="Proteomes" id="UP001157006"/>
    </source>
</evidence>
<sequence length="167" mass="18507">MRILYSNLHAEILIILQHRATLIPNISSPSTCILQASRFEFQPVLINLIQPTNSEKAKSSYKIGIAPDSVNAAYIFSKKDLSRPAIQIPHASKAVVAVRLCPIFFKGTDSDGLFKLPYRIVFVVATLNSLNIYDTESTSPITVFVGLHYARILLARWLLLIGGVGIR</sequence>
<dbReference type="AlphaFoldDB" id="A0AAV1AJN9"/>
<protein>
    <submittedName>
        <fullName evidence="1">Uncharacterized protein</fullName>
    </submittedName>
</protein>
<dbReference type="PANTHER" id="PTHR15271:SF4">
    <property type="entry name" value="CHROMATIN ASSEMBLY FACTOR 1 SUBUNIT B"/>
    <property type="match status" value="1"/>
</dbReference>
<dbReference type="GO" id="GO:0006335">
    <property type="term" value="P:DNA replication-dependent chromatin assembly"/>
    <property type="evidence" value="ECO:0007669"/>
    <property type="project" value="InterPro"/>
</dbReference>
<organism evidence="1 2">
    <name type="scientific">Vicia faba</name>
    <name type="common">Broad bean</name>
    <name type="synonym">Faba vulgaris</name>
    <dbReference type="NCBI Taxonomy" id="3906"/>
    <lineage>
        <taxon>Eukaryota</taxon>
        <taxon>Viridiplantae</taxon>
        <taxon>Streptophyta</taxon>
        <taxon>Embryophyta</taxon>
        <taxon>Tracheophyta</taxon>
        <taxon>Spermatophyta</taxon>
        <taxon>Magnoliopsida</taxon>
        <taxon>eudicotyledons</taxon>
        <taxon>Gunneridae</taxon>
        <taxon>Pentapetalae</taxon>
        <taxon>rosids</taxon>
        <taxon>fabids</taxon>
        <taxon>Fabales</taxon>
        <taxon>Fabaceae</taxon>
        <taxon>Papilionoideae</taxon>
        <taxon>50 kb inversion clade</taxon>
        <taxon>NPAAA clade</taxon>
        <taxon>Hologalegina</taxon>
        <taxon>IRL clade</taxon>
        <taxon>Fabeae</taxon>
        <taxon>Vicia</taxon>
    </lineage>
</organism>
<dbReference type="PANTHER" id="PTHR15271">
    <property type="entry name" value="CHROMATIN ASSEMBLY FACTOR 1 SUBUNIT B"/>
    <property type="match status" value="1"/>
</dbReference>
<dbReference type="EMBL" id="OX451739">
    <property type="protein sequence ID" value="CAI8610249.1"/>
    <property type="molecule type" value="Genomic_DNA"/>
</dbReference>
<proteinExistence type="predicted"/>